<name>A0ABP2AMS5_SARVE</name>
<protein>
    <submittedName>
        <fullName evidence="2">Uncharacterized protein</fullName>
    </submittedName>
</protein>
<organism evidence="2 3">
    <name type="scientific">Sarcina ventriculi</name>
    <name type="common">Clostridium ventriculi</name>
    <dbReference type="NCBI Taxonomy" id="1267"/>
    <lineage>
        <taxon>Bacteria</taxon>
        <taxon>Bacillati</taxon>
        <taxon>Bacillota</taxon>
        <taxon>Clostridia</taxon>
        <taxon>Eubacteriales</taxon>
        <taxon>Clostridiaceae</taxon>
        <taxon>Sarcina</taxon>
    </lineage>
</organism>
<accession>A0ABP2AMS5</accession>
<dbReference type="Proteomes" id="UP000095488">
    <property type="component" value="Unassembled WGS sequence"/>
</dbReference>
<evidence type="ECO:0000313" key="3">
    <source>
        <dbReference type="Proteomes" id="UP000095488"/>
    </source>
</evidence>
<dbReference type="RefSeq" id="WP_055257442.1">
    <property type="nucleotide sequence ID" value="NZ_CABIXL010000002.1"/>
</dbReference>
<proteinExistence type="predicted"/>
<evidence type="ECO:0000256" key="1">
    <source>
        <dbReference type="SAM" id="Coils"/>
    </source>
</evidence>
<feature type="coiled-coil region" evidence="1">
    <location>
        <begin position="644"/>
        <end position="678"/>
    </location>
</feature>
<gene>
    <name evidence="2" type="ORF">ERS852473_00551</name>
</gene>
<sequence length="779" mass="92024">MPYTLLINKEKLRNFLYENKSILINGILHLDYIPNKKLINATKIYEVDNAHVIALYDTTFLKSGKDGLLICDNFIGIKHTFCSADKISYEDLIIGGIDCEKKIILTNNKSLHLSKDEFIKFFMMLKTFLISEEKTLKNIYENYVNNKLNDIKSKIKENIYTNLEHDFLILNKVIIKRYNIKTDTMLYYLGCLIFLEKFNFQEVDKYFLKLKELNQLNEDIMIKLKENIKIRKLQYQFNLLADKKNKLIENHEYDQAVIVVNKQKSLNIKPIKELEREISRIKTLKEDYIVSLEKRVQETLLNREFDETFNILNTLKEINPKKSYTKEYIITQIESLDFLGAMINIQSIPKSNYDLANELKNKLQIKKEKSSKTIKEAIESKNYSFFKENNNLKYLKDKWGISPLMHFVIKEDLDGIKLLKDTFDINDINIVGHTTLNLVALSESYKFKSEAFRILDNDLDKMFKMLKTKSTIGKFKKLALNGGELLNNNAIIRYDIEEATASYEQSINKSIKDIEQEIHSYLDNLIYENEKQFKRLIINSKNYIDEIDNLKKLKNDIIDCIKSIENRKEDVKNSLENRVNEAVNENLNEYIMEAVTLEIGEKNEFEKTTDYEKRKNFKIDDITKTYKENNYIKEKIAALKIQITEEIDEDVKKLEYTLKNKNEELIKLKNKIKEYSFLVDSGVTINIDDIFNYYYEKYKKTINIGVYNADLEVFNAKVNNEEVKIPVPLSIAKEFKENFTILNTKYEKIVSQENEEYTVEHFFVYEFKGKRVKIPFLKS</sequence>
<keyword evidence="1" id="KW-0175">Coiled coil</keyword>
<reference evidence="2 3" key="1">
    <citation type="submission" date="2015-09" db="EMBL/GenBank/DDBJ databases">
        <authorList>
            <consortium name="Pathogen Informatics"/>
            <person name="Wu L."/>
            <person name="Ma J."/>
        </authorList>
    </citation>
    <scope>NUCLEOTIDE SEQUENCE [LARGE SCALE GENOMIC DNA]</scope>
    <source>
        <strain evidence="2 3">2789STDY5834858</strain>
    </source>
</reference>
<dbReference type="EMBL" id="CYZR01000002">
    <property type="protein sequence ID" value="CUN58524.1"/>
    <property type="molecule type" value="Genomic_DNA"/>
</dbReference>
<comment type="caution">
    <text evidence="2">The sequence shown here is derived from an EMBL/GenBank/DDBJ whole genome shotgun (WGS) entry which is preliminary data.</text>
</comment>
<keyword evidence="3" id="KW-1185">Reference proteome</keyword>
<evidence type="ECO:0000313" key="2">
    <source>
        <dbReference type="EMBL" id="CUN58524.1"/>
    </source>
</evidence>